<dbReference type="EMBL" id="MCFA01000126">
    <property type="protein sequence ID" value="ORY05380.1"/>
    <property type="molecule type" value="Genomic_DNA"/>
</dbReference>
<protein>
    <submittedName>
        <fullName evidence="1">Uncharacterized protein</fullName>
    </submittedName>
</protein>
<reference evidence="1 2" key="1">
    <citation type="submission" date="2016-07" db="EMBL/GenBank/DDBJ databases">
        <title>Pervasive Adenine N6-methylation of Active Genes in Fungi.</title>
        <authorList>
            <consortium name="DOE Joint Genome Institute"/>
            <person name="Mondo S.J."/>
            <person name="Dannebaum R.O."/>
            <person name="Kuo R.C."/>
            <person name="Labutti K."/>
            <person name="Haridas S."/>
            <person name="Kuo A."/>
            <person name="Salamov A."/>
            <person name="Ahrendt S.R."/>
            <person name="Lipzen A."/>
            <person name="Sullivan W."/>
            <person name="Andreopoulos W.B."/>
            <person name="Clum A."/>
            <person name="Lindquist E."/>
            <person name="Daum C."/>
            <person name="Ramamoorthy G.K."/>
            <person name="Gryganskyi A."/>
            <person name="Culley D."/>
            <person name="Magnuson J.K."/>
            <person name="James T.Y."/>
            <person name="O'Malley M.A."/>
            <person name="Stajich J.E."/>
            <person name="Spatafora J.W."/>
            <person name="Visel A."/>
            <person name="Grigoriev I.V."/>
        </authorList>
    </citation>
    <scope>NUCLEOTIDE SEQUENCE [LARGE SCALE GENOMIC DNA]</scope>
    <source>
        <strain evidence="1 2">CBS 115471</strain>
    </source>
</reference>
<dbReference type="OrthoDB" id="10505112at2759"/>
<evidence type="ECO:0000313" key="2">
    <source>
        <dbReference type="Proteomes" id="UP000193144"/>
    </source>
</evidence>
<accession>A0A1Y1Z556</accession>
<gene>
    <name evidence="1" type="ORF">BCR34DRAFT_572015</name>
</gene>
<evidence type="ECO:0000313" key="1">
    <source>
        <dbReference type="EMBL" id="ORY05380.1"/>
    </source>
</evidence>
<feature type="non-terminal residue" evidence="1">
    <location>
        <position position="1"/>
    </location>
</feature>
<sequence length="55" mass="6251">EHSIAIKNMYNIDKTGVRISIAKNSYVYTKHRKQSSLLLQGASRMAVTLVRMRAT</sequence>
<dbReference type="AlphaFoldDB" id="A0A1Y1Z556"/>
<organism evidence="1 2">
    <name type="scientific">Clohesyomyces aquaticus</name>
    <dbReference type="NCBI Taxonomy" id="1231657"/>
    <lineage>
        <taxon>Eukaryota</taxon>
        <taxon>Fungi</taxon>
        <taxon>Dikarya</taxon>
        <taxon>Ascomycota</taxon>
        <taxon>Pezizomycotina</taxon>
        <taxon>Dothideomycetes</taxon>
        <taxon>Pleosporomycetidae</taxon>
        <taxon>Pleosporales</taxon>
        <taxon>Lindgomycetaceae</taxon>
        <taxon>Clohesyomyces</taxon>
    </lineage>
</organism>
<comment type="caution">
    <text evidence="1">The sequence shown here is derived from an EMBL/GenBank/DDBJ whole genome shotgun (WGS) entry which is preliminary data.</text>
</comment>
<keyword evidence="2" id="KW-1185">Reference proteome</keyword>
<name>A0A1Y1Z556_9PLEO</name>
<dbReference type="Proteomes" id="UP000193144">
    <property type="component" value="Unassembled WGS sequence"/>
</dbReference>
<proteinExistence type="predicted"/>